<gene>
    <name evidence="2" type="ORF">MYCIT1_LOCUS3112</name>
</gene>
<evidence type="ECO:0000256" key="1">
    <source>
        <dbReference type="SAM" id="MobiDB-lite"/>
    </source>
</evidence>
<reference evidence="2" key="1">
    <citation type="submission" date="2023-11" db="EMBL/GenBank/DDBJ databases">
        <authorList>
            <person name="De Vega J J."/>
            <person name="De Vega J J."/>
        </authorList>
    </citation>
    <scope>NUCLEOTIDE SEQUENCE</scope>
</reference>
<dbReference type="EMBL" id="CAVNYO010000041">
    <property type="protein sequence ID" value="CAK5263610.1"/>
    <property type="molecule type" value="Genomic_DNA"/>
</dbReference>
<comment type="caution">
    <text evidence="2">The sequence shown here is derived from an EMBL/GenBank/DDBJ whole genome shotgun (WGS) entry which is preliminary data.</text>
</comment>
<proteinExistence type="predicted"/>
<organism evidence="2 3">
    <name type="scientific">Mycena citricolor</name>
    <dbReference type="NCBI Taxonomy" id="2018698"/>
    <lineage>
        <taxon>Eukaryota</taxon>
        <taxon>Fungi</taxon>
        <taxon>Dikarya</taxon>
        <taxon>Basidiomycota</taxon>
        <taxon>Agaricomycotina</taxon>
        <taxon>Agaricomycetes</taxon>
        <taxon>Agaricomycetidae</taxon>
        <taxon>Agaricales</taxon>
        <taxon>Marasmiineae</taxon>
        <taxon>Mycenaceae</taxon>
        <taxon>Mycena</taxon>
    </lineage>
</organism>
<feature type="region of interest" description="Disordered" evidence="1">
    <location>
        <begin position="140"/>
        <end position="163"/>
    </location>
</feature>
<keyword evidence="3" id="KW-1185">Reference proteome</keyword>
<name>A0AAD2GUU7_9AGAR</name>
<protein>
    <submittedName>
        <fullName evidence="2">Uncharacterized protein</fullName>
    </submittedName>
</protein>
<accession>A0AAD2GUU7</accession>
<sequence>MGSTRTMAVWDFAMSTIERLDPCRAYPVRGSEVVHVPDHRLPPYQCHATIPKAFPRATFHLDPPRLLRPQARGSAESRSRYYARQNRHRDPPPPPYHRSDPQIRQPTEIPAAKRRQGPVGELCVVSSCALRSARLSALGPAATGAATIAGGGSDCGGRTEGRA</sequence>
<dbReference type="Proteomes" id="UP001295794">
    <property type="component" value="Unassembled WGS sequence"/>
</dbReference>
<evidence type="ECO:0000313" key="3">
    <source>
        <dbReference type="Proteomes" id="UP001295794"/>
    </source>
</evidence>
<dbReference type="AlphaFoldDB" id="A0AAD2GUU7"/>
<feature type="region of interest" description="Disordered" evidence="1">
    <location>
        <begin position="62"/>
        <end position="116"/>
    </location>
</feature>
<evidence type="ECO:0000313" key="2">
    <source>
        <dbReference type="EMBL" id="CAK5263610.1"/>
    </source>
</evidence>